<accession>A0A0K9P2N5</accession>
<proteinExistence type="predicted"/>
<organism evidence="1 2">
    <name type="scientific">Zostera marina</name>
    <name type="common">Eelgrass</name>
    <dbReference type="NCBI Taxonomy" id="29655"/>
    <lineage>
        <taxon>Eukaryota</taxon>
        <taxon>Viridiplantae</taxon>
        <taxon>Streptophyta</taxon>
        <taxon>Embryophyta</taxon>
        <taxon>Tracheophyta</taxon>
        <taxon>Spermatophyta</taxon>
        <taxon>Magnoliopsida</taxon>
        <taxon>Liliopsida</taxon>
        <taxon>Zosteraceae</taxon>
        <taxon>Zostera</taxon>
    </lineage>
</organism>
<sequence>MCATCFTSVGNPICIPPASSCASSSLTSFAWFLKSRTKMAGREKNKTKCARLRA</sequence>
<dbReference type="AlphaFoldDB" id="A0A0K9P2N5"/>
<name>A0A0K9P2N5_ZOSMR</name>
<protein>
    <submittedName>
        <fullName evidence="1">Uncharacterized protein</fullName>
    </submittedName>
</protein>
<reference evidence="2" key="1">
    <citation type="journal article" date="2016" name="Nature">
        <title>The genome of the seagrass Zostera marina reveals angiosperm adaptation to the sea.</title>
        <authorList>
            <person name="Olsen J.L."/>
            <person name="Rouze P."/>
            <person name="Verhelst B."/>
            <person name="Lin Y.-C."/>
            <person name="Bayer T."/>
            <person name="Collen J."/>
            <person name="Dattolo E."/>
            <person name="De Paoli E."/>
            <person name="Dittami S."/>
            <person name="Maumus F."/>
            <person name="Michel G."/>
            <person name="Kersting A."/>
            <person name="Lauritano C."/>
            <person name="Lohaus R."/>
            <person name="Toepel M."/>
            <person name="Tonon T."/>
            <person name="Vanneste K."/>
            <person name="Amirebrahimi M."/>
            <person name="Brakel J."/>
            <person name="Bostroem C."/>
            <person name="Chovatia M."/>
            <person name="Grimwood J."/>
            <person name="Jenkins J.W."/>
            <person name="Jueterbock A."/>
            <person name="Mraz A."/>
            <person name="Stam W.T."/>
            <person name="Tice H."/>
            <person name="Bornberg-Bauer E."/>
            <person name="Green P.J."/>
            <person name="Pearson G.A."/>
            <person name="Procaccini G."/>
            <person name="Duarte C.M."/>
            <person name="Schmutz J."/>
            <person name="Reusch T.B.H."/>
            <person name="Van de Peer Y."/>
        </authorList>
    </citation>
    <scope>NUCLEOTIDE SEQUENCE [LARGE SCALE GENOMIC DNA]</scope>
    <source>
        <strain evidence="2">cv. Finnish</strain>
    </source>
</reference>
<gene>
    <name evidence="1" type="ORF">ZOSMA_41G00730</name>
</gene>
<evidence type="ECO:0000313" key="2">
    <source>
        <dbReference type="Proteomes" id="UP000036987"/>
    </source>
</evidence>
<dbReference type="Proteomes" id="UP000036987">
    <property type="component" value="Unassembled WGS sequence"/>
</dbReference>
<comment type="caution">
    <text evidence="1">The sequence shown here is derived from an EMBL/GenBank/DDBJ whole genome shotgun (WGS) entry which is preliminary data.</text>
</comment>
<evidence type="ECO:0000313" key="1">
    <source>
        <dbReference type="EMBL" id="KMZ63229.1"/>
    </source>
</evidence>
<dbReference type="EMBL" id="LFYR01001258">
    <property type="protein sequence ID" value="KMZ63229.1"/>
    <property type="molecule type" value="Genomic_DNA"/>
</dbReference>
<keyword evidence="2" id="KW-1185">Reference proteome</keyword>